<keyword evidence="3" id="KW-0378">Hydrolase</keyword>
<feature type="binding site" evidence="6">
    <location>
        <position position="72"/>
    </location>
    <ligand>
        <name>Mg(2+)</name>
        <dbReference type="ChEBI" id="CHEBI:18420"/>
    </ligand>
</feature>
<name>A0A9J2QBM4_ASCLU</name>
<dbReference type="PANTHER" id="PTHR12103">
    <property type="entry name" value="5'-NUCLEOTIDASE DOMAIN-CONTAINING"/>
    <property type="match status" value="1"/>
</dbReference>
<evidence type="ECO:0000256" key="1">
    <source>
        <dbReference type="ARBA" id="ARBA00009589"/>
    </source>
</evidence>
<dbReference type="SUPFAM" id="SSF56784">
    <property type="entry name" value="HAD-like"/>
    <property type="match status" value="2"/>
</dbReference>
<evidence type="ECO:0000256" key="6">
    <source>
        <dbReference type="PIRSR" id="PIRSR017434-2"/>
    </source>
</evidence>
<feature type="binding site" evidence="6">
    <location>
        <position position="415"/>
    </location>
    <ligand>
        <name>Mg(2+)</name>
        <dbReference type="ChEBI" id="CHEBI:18420"/>
    </ligand>
</feature>
<reference evidence="8" key="1">
    <citation type="submission" date="2023-03" db="UniProtKB">
        <authorList>
            <consortium name="WormBaseParasite"/>
        </authorList>
    </citation>
    <scope>IDENTIFICATION</scope>
</reference>
<dbReference type="Proteomes" id="UP000036681">
    <property type="component" value="Unplaced"/>
</dbReference>
<evidence type="ECO:0000256" key="4">
    <source>
        <dbReference type="ARBA" id="ARBA00022842"/>
    </source>
</evidence>
<evidence type="ECO:0000313" key="8">
    <source>
        <dbReference type="WBParaSite" id="ALUE_0001891401-mRNA-1"/>
    </source>
</evidence>
<dbReference type="PIRSF" id="PIRSF017434">
    <property type="entry name" value="Purine_5'-nucleotidase"/>
    <property type="match status" value="1"/>
</dbReference>
<dbReference type="PANTHER" id="PTHR12103:SF15">
    <property type="entry name" value="CYTOSOLIC PURINE 5'-NUCLEOTIDASE"/>
    <property type="match status" value="1"/>
</dbReference>
<dbReference type="InterPro" id="IPR023214">
    <property type="entry name" value="HAD_sf"/>
</dbReference>
<keyword evidence="7" id="KW-1185">Reference proteome</keyword>
<keyword evidence="2 6" id="KW-0479">Metal-binding</keyword>
<evidence type="ECO:0000256" key="3">
    <source>
        <dbReference type="ARBA" id="ARBA00022801"/>
    </source>
</evidence>
<evidence type="ECO:0000313" key="7">
    <source>
        <dbReference type="Proteomes" id="UP000036681"/>
    </source>
</evidence>
<comment type="similarity">
    <text evidence="1">Belongs to the 5'(3')-deoxyribonucleotidase family.</text>
</comment>
<accession>A0A9J2QBM4</accession>
<proteinExistence type="inferred from homology"/>
<protein>
    <submittedName>
        <fullName evidence="8">5'-nucleotidase</fullName>
    </submittedName>
</protein>
<evidence type="ECO:0000256" key="2">
    <source>
        <dbReference type="ARBA" id="ARBA00022723"/>
    </source>
</evidence>
<evidence type="ECO:0000256" key="5">
    <source>
        <dbReference type="PIRSR" id="PIRSR017434-1"/>
    </source>
</evidence>
<organism evidence="7 8">
    <name type="scientific">Ascaris lumbricoides</name>
    <name type="common">Giant roundworm</name>
    <dbReference type="NCBI Taxonomy" id="6252"/>
    <lineage>
        <taxon>Eukaryota</taxon>
        <taxon>Metazoa</taxon>
        <taxon>Ecdysozoa</taxon>
        <taxon>Nematoda</taxon>
        <taxon>Chromadorea</taxon>
        <taxon>Rhabditida</taxon>
        <taxon>Spirurina</taxon>
        <taxon>Ascaridomorpha</taxon>
        <taxon>Ascaridoidea</taxon>
        <taxon>Ascarididae</taxon>
        <taxon>Ascaris</taxon>
    </lineage>
</organism>
<dbReference type="AlphaFoldDB" id="A0A9J2QBM4"/>
<dbReference type="WBParaSite" id="ALUE_0001891401-mRNA-1">
    <property type="protein sequence ID" value="ALUE_0001891401-mRNA-1"/>
    <property type="gene ID" value="ALUE_0001891401"/>
</dbReference>
<sequence length="580" mass="67512">MDLHRERKKGIARTNVRFLTIKFYTKMDKKKIKQSVSLMERSAKEPSERDAFQRVFVNRSVYLEKIRFYGFDMDYTLAMYRSPDYEELLYRRILDRMIFMGYPEQLRNFNYDPTFAIRGLWFDQKYGNLLKVDGFGNILVGVHGLHFLKPAEIKSMYPGKFLAMNVDPDRVVIMNSLFNMADTYALATLIDYFDNKSEYKRKDDRTGVQSGNITIPYKSIAQDTHSAVSYVHQDNESTLKDYVLKNIQKYIIKDPRITILLRQLQKHGARTFLLTNSSYSYTNNESTLKDYVLKNIQKYIIKDPRITILLRQLQKHGARTFLLTNSSYSYTNGVMKYLIGDDWTSYFDVTFVDAKKPLWFAQGTALRQVDPVTGTPKLGIHHGPATKGQVFAGGNSDVLRNMFMAQGKNVMYIGDHLFGDVLKSKKTKVVPELGQEISIWVDRHAHFEKLVSLSKEMEELYSQLGVESEISCKPDIQTNLKQIREITQEMDQSYSKMGSLFRSGSRTTFFATQVERFADLYSSSCYNLIYYPQFYFFRAAMTLMPHESTVDHISRNMQSKALSCMFMKNFSLIFGFFKLF</sequence>
<dbReference type="InterPro" id="IPR036412">
    <property type="entry name" value="HAD-like_sf"/>
</dbReference>
<dbReference type="GO" id="GO:0046872">
    <property type="term" value="F:metal ion binding"/>
    <property type="evidence" value="ECO:0007669"/>
    <property type="project" value="UniProtKB-KW"/>
</dbReference>
<feature type="active site" description="Proton donor" evidence="5">
    <location>
        <position position="74"/>
    </location>
</feature>
<dbReference type="Gene3D" id="3.40.50.1000">
    <property type="entry name" value="HAD superfamily/HAD-like"/>
    <property type="match status" value="2"/>
</dbReference>
<feature type="binding site" evidence="6">
    <location>
        <position position="74"/>
    </location>
    <ligand>
        <name>GMP</name>
        <dbReference type="ChEBI" id="CHEBI:58115"/>
    </ligand>
</feature>
<dbReference type="InterPro" id="IPR008380">
    <property type="entry name" value="HAD-SF_hydro_IG_5-nucl"/>
</dbReference>
<dbReference type="InterPro" id="IPR016695">
    <property type="entry name" value="Pur_nucleotidase"/>
</dbReference>
<feature type="active site" description="Nucleophile" evidence="5">
    <location>
        <position position="72"/>
    </location>
</feature>
<dbReference type="Pfam" id="PF05761">
    <property type="entry name" value="5_nucleotid"/>
    <property type="match status" value="2"/>
</dbReference>
<comment type="cofactor">
    <cofactor evidence="6">
        <name>Mg(2+)</name>
        <dbReference type="ChEBI" id="CHEBI:18420"/>
    </cofactor>
    <text evidence="6">Binds 1 Mg(2+) ion per subunit.</text>
</comment>
<keyword evidence="4 6" id="KW-0460">Magnesium</keyword>
<dbReference type="GO" id="GO:0008253">
    <property type="term" value="F:5'-nucleotidase activity"/>
    <property type="evidence" value="ECO:0007669"/>
    <property type="project" value="TreeGrafter"/>
</dbReference>